<evidence type="ECO:0000313" key="11">
    <source>
        <dbReference type="Proteomes" id="UP000292003"/>
    </source>
</evidence>
<feature type="domain" description="Glycoside hydrolase family 20 catalytic" evidence="8">
    <location>
        <begin position="347"/>
        <end position="490"/>
    </location>
</feature>
<comment type="caution">
    <text evidence="10">The sequence shown here is derived from an EMBL/GenBank/DDBJ whole genome shotgun (WGS) entry which is preliminary data.</text>
</comment>
<dbReference type="Proteomes" id="UP000292003">
    <property type="component" value="Unassembled WGS sequence"/>
</dbReference>
<dbReference type="SUPFAM" id="SSF51445">
    <property type="entry name" value="(Trans)glycosidases"/>
    <property type="match status" value="1"/>
</dbReference>
<accession>A0A4Q7J9F7</accession>
<organism evidence="10 11">
    <name type="scientific">Amycolatopsis suaedae</name>
    <dbReference type="NCBI Taxonomy" id="2510978"/>
    <lineage>
        <taxon>Bacteria</taxon>
        <taxon>Bacillati</taxon>
        <taxon>Actinomycetota</taxon>
        <taxon>Actinomycetes</taxon>
        <taxon>Pseudonocardiales</taxon>
        <taxon>Pseudonocardiaceae</taxon>
        <taxon>Amycolatopsis</taxon>
    </lineage>
</organism>
<dbReference type="PANTHER" id="PTHR22600:SF57">
    <property type="entry name" value="BETA-N-ACETYLHEXOSAMINIDASE"/>
    <property type="match status" value="1"/>
</dbReference>
<sequence>MSLTTLLGAAVLAASVAAAPGAAADQPAAEARKLTDVIPAPVETKPNNSKFWLTPISSIKTERGSKEAKQVGEYLAGVLRPATGYPLPVNPRHSFGPGISLQLGKADPRIGEDGYQLDVAGGGVTVRANTGAGLFAGVQTLRQLFGAQIEAKRPQPKLWTLPGGRIVDYPRFEHRGAMLDIARHFHTLPEIKRYIDQIAQYKINYLHLHLTDDQGWRIQIDSWPRLAPEGGGEGTGVDGVGGGFLTKADYKELISYAASRFITVVPEVDLPGHTNAAQSVYGELNCDGKPVPPRTDMEVGYSSLCIDSEVTYKFVEDVIRELAEMTPGPYLHIGGDEAHSTPDADYKKFMDRVIPMVTKYGKKAQGWHEIAKAAPPTDTVAQYWFTANDTDAAVSEHVKRGGKVLLSPAPKVYLDMKYDENTKLGLKWAGYIEVKTAYDWNPGTQFPVVPESAILGVEAPLWSETLRTMDDIEFMAFPRLPAVAELAWSAAASHDWESFRTRLGAHGPRLALQGIDFYRSPQIDWK</sequence>
<dbReference type="CDD" id="cd06568">
    <property type="entry name" value="GH20_SpHex_like"/>
    <property type="match status" value="1"/>
</dbReference>
<dbReference type="GO" id="GO:0030203">
    <property type="term" value="P:glycosaminoglycan metabolic process"/>
    <property type="evidence" value="ECO:0007669"/>
    <property type="project" value="TreeGrafter"/>
</dbReference>
<keyword evidence="11" id="KW-1185">Reference proteome</keyword>
<evidence type="ECO:0000256" key="4">
    <source>
        <dbReference type="ARBA" id="ARBA00022801"/>
    </source>
</evidence>
<evidence type="ECO:0000259" key="8">
    <source>
        <dbReference type="Pfam" id="PF00728"/>
    </source>
</evidence>
<name>A0A4Q7J9F7_9PSEU</name>
<dbReference type="Pfam" id="PF00728">
    <property type="entry name" value="Glyco_hydro_20"/>
    <property type="match status" value="2"/>
</dbReference>
<dbReference type="Pfam" id="PF02838">
    <property type="entry name" value="Glyco_hydro_20b"/>
    <property type="match status" value="1"/>
</dbReference>
<feature type="domain" description="Glycoside hydrolase family 20 catalytic" evidence="8">
    <location>
        <begin position="172"/>
        <end position="340"/>
    </location>
</feature>
<dbReference type="GO" id="GO:0016020">
    <property type="term" value="C:membrane"/>
    <property type="evidence" value="ECO:0007669"/>
    <property type="project" value="TreeGrafter"/>
</dbReference>
<evidence type="ECO:0000256" key="7">
    <source>
        <dbReference type="SAM" id="SignalP"/>
    </source>
</evidence>
<evidence type="ECO:0000256" key="1">
    <source>
        <dbReference type="ARBA" id="ARBA00001231"/>
    </source>
</evidence>
<keyword evidence="5" id="KW-0326">Glycosidase</keyword>
<dbReference type="PRINTS" id="PR00738">
    <property type="entry name" value="GLHYDRLASE20"/>
</dbReference>
<evidence type="ECO:0000259" key="9">
    <source>
        <dbReference type="Pfam" id="PF02838"/>
    </source>
</evidence>
<feature type="domain" description="Beta-hexosaminidase bacterial type N-terminal" evidence="9">
    <location>
        <begin position="36"/>
        <end position="169"/>
    </location>
</feature>
<dbReference type="InterPro" id="IPR015883">
    <property type="entry name" value="Glyco_hydro_20_cat"/>
</dbReference>
<feature type="chain" id="PRO_5020525956" description="beta-N-acetylhexosaminidase" evidence="7">
    <location>
        <begin position="25"/>
        <end position="526"/>
    </location>
</feature>
<dbReference type="InterPro" id="IPR029018">
    <property type="entry name" value="Hex-like_dom2"/>
</dbReference>
<feature type="signal peptide" evidence="7">
    <location>
        <begin position="1"/>
        <end position="24"/>
    </location>
</feature>
<proteinExistence type="inferred from homology"/>
<dbReference type="Gene3D" id="3.30.379.10">
    <property type="entry name" value="Chitobiase/beta-hexosaminidase domain 2-like"/>
    <property type="match status" value="1"/>
</dbReference>
<dbReference type="EMBL" id="SFCC01000006">
    <property type="protein sequence ID" value="RZQ63638.1"/>
    <property type="molecule type" value="Genomic_DNA"/>
</dbReference>
<evidence type="ECO:0000256" key="3">
    <source>
        <dbReference type="ARBA" id="ARBA00012663"/>
    </source>
</evidence>
<dbReference type="InterPro" id="IPR015882">
    <property type="entry name" value="HEX_bac_N"/>
</dbReference>
<dbReference type="Gene3D" id="3.20.20.80">
    <property type="entry name" value="Glycosidases"/>
    <property type="match status" value="1"/>
</dbReference>
<evidence type="ECO:0000256" key="5">
    <source>
        <dbReference type="ARBA" id="ARBA00023295"/>
    </source>
</evidence>
<feature type="active site" description="Proton donor" evidence="6">
    <location>
        <position position="337"/>
    </location>
</feature>
<evidence type="ECO:0000256" key="6">
    <source>
        <dbReference type="PIRSR" id="PIRSR625705-1"/>
    </source>
</evidence>
<comment type="catalytic activity">
    <reaction evidence="1">
        <text>Hydrolysis of terminal non-reducing N-acetyl-D-hexosamine residues in N-acetyl-beta-D-hexosaminides.</text>
        <dbReference type="EC" id="3.2.1.52"/>
    </reaction>
</comment>
<dbReference type="PANTHER" id="PTHR22600">
    <property type="entry name" value="BETA-HEXOSAMINIDASE"/>
    <property type="match status" value="1"/>
</dbReference>
<reference evidence="10 11" key="1">
    <citation type="submission" date="2019-02" db="EMBL/GenBank/DDBJ databases">
        <title>Draft genome sequence of Amycolatopsis sp. 8-3EHSu isolated from roots of Suaeda maritima.</title>
        <authorList>
            <person name="Duangmal K."/>
            <person name="Chantavorakit T."/>
        </authorList>
    </citation>
    <scope>NUCLEOTIDE SEQUENCE [LARGE SCALE GENOMIC DNA]</scope>
    <source>
        <strain evidence="10 11">8-3EHSu</strain>
    </source>
</reference>
<dbReference type="InterPro" id="IPR017853">
    <property type="entry name" value="GH"/>
</dbReference>
<dbReference type="SUPFAM" id="SSF55545">
    <property type="entry name" value="beta-N-acetylhexosaminidase-like domain"/>
    <property type="match status" value="1"/>
</dbReference>
<dbReference type="InterPro" id="IPR025705">
    <property type="entry name" value="Beta_hexosaminidase_sua/sub"/>
</dbReference>
<evidence type="ECO:0000313" key="10">
    <source>
        <dbReference type="EMBL" id="RZQ63638.1"/>
    </source>
</evidence>
<keyword evidence="7" id="KW-0732">Signal</keyword>
<dbReference type="EC" id="3.2.1.52" evidence="3"/>
<dbReference type="OrthoDB" id="9763537at2"/>
<dbReference type="AlphaFoldDB" id="A0A4Q7J9F7"/>
<protein>
    <recommendedName>
        <fullName evidence="3">beta-N-acetylhexosaminidase</fullName>
        <ecNumber evidence="3">3.2.1.52</ecNumber>
    </recommendedName>
</protein>
<gene>
    <name evidence="10" type="ORF">EWH70_13495</name>
</gene>
<dbReference type="GO" id="GO:0004563">
    <property type="term" value="F:beta-N-acetylhexosaminidase activity"/>
    <property type="evidence" value="ECO:0007669"/>
    <property type="project" value="UniProtKB-EC"/>
</dbReference>
<dbReference type="GO" id="GO:0005975">
    <property type="term" value="P:carbohydrate metabolic process"/>
    <property type="evidence" value="ECO:0007669"/>
    <property type="project" value="InterPro"/>
</dbReference>
<evidence type="ECO:0000256" key="2">
    <source>
        <dbReference type="ARBA" id="ARBA00006285"/>
    </source>
</evidence>
<keyword evidence="4" id="KW-0378">Hydrolase</keyword>
<comment type="similarity">
    <text evidence="2">Belongs to the glycosyl hydrolase 20 family.</text>
</comment>